<gene>
    <name evidence="5" type="ORF">KFE25_009280</name>
</gene>
<evidence type="ECO:0000256" key="1">
    <source>
        <dbReference type="ARBA" id="ARBA00023242"/>
    </source>
</evidence>
<dbReference type="PANTHER" id="PTHR14140:SF27">
    <property type="entry name" value="OS04G0289800 PROTEIN"/>
    <property type="match status" value="1"/>
</dbReference>
<dbReference type="InterPro" id="IPR003105">
    <property type="entry name" value="SRA_YDG"/>
</dbReference>
<dbReference type="InterPro" id="IPR036987">
    <property type="entry name" value="SRA-YDG_sf"/>
</dbReference>
<accession>A0A8J6CFM5</accession>
<dbReference type="Pfam" id="PF02182">
    <property type="entry name" value="SAD_SRA"/>
    <property type="match status" value="1"/>
</dbReference>
<dbReference type="OrthoDB" id="2270193at2759"/>
<feature type="domain" description="YDG" evidence="4">
    <location>
        <begin position="395"/>
        <end position="542"/>
    </location>
</feature>
<keyword evidence="1 2" id="KW-0539">Nucleus</keyword>
<feature type="compositionally biased region" description="Gly residues" evidence="3">
    <location>
        <begin position="717"/>
        <end position="729"/>
    </location>
</feature>
<proteinExistence type="predicted"/>
<evidence type="ECO:0000256" key="3">
    <source>
        <dbReference type="SAM" id="MobiDB-lite"/>
    </source>
</evidence>
<dbReference type="InterPro" id="IPR015947">
    <property type="entry name" value="PUA-like_sf"/>
</dbReference>
<name>A0A8J6CFM5_DIALT</name>
<feature type="region of interest" description="Disordered" evidence="3">
    <location>
        <begin position="880"/>
        <end position="906"/>
    </location>
</feature>
<dbReference type="GO" id="GO:0016567">
    <property type="term" value="P:protein ubiquitination"/>
    <property type="evidence" value="ECO:0007669"/>
    <property type="project" value="TreeGrafter"/>
</dbReference>
<feature type="region of interest" description="Disordered" evidence="3">
    <location>
        <begin position="171"/>
        <end position="235"/>
    </location>
</feature>
<evidence type="ECO:0000313" key="5">
    <source>
        <dbReference type="EMBL" id="KAG8470859.1"/>
    </source>
</evidence>
<feature type="compositionally biased region" description="Low complexity" evidence="3">
    <location>
        <begin position="299"/>
        <end position="318"/>
    </location>
</feature>
<sequence>MAGRRIDVRCVYRAGCAGEEGEEEEGDEADALLAAADMLAYDDGGIGWWPAAKLARALRAERARSAAWSEPSARVAPSGGARPTPLPARAASSFLPHALGAPSPAAGAPHGADSALARQPCAASPERAPKRARAGVPTARSLGSESNSESDYELPPDLELHVPDAIATPSAAGAERRDLHAPPTPSTPAARARECEAAGDDGSTSARRRRRLVRTSAARFAGRSPRSDDARGRAARALAAAAASAVRAAHGHVSEEPRRRVTLHSSAETSSASEALDHSPDEDVHAASVHGAKRPRRAPSPASLPVAAQRAERAAPSGGREGGSREAAAGVFDDGSVRGGRRGAAESNGAGVPRPTLQRARLPAGPRREKAAAFDRPFGARIVAVRGAKDSYTTGHLEHVQPGATFGTFEELHHAGVHRGLVTGIAGNKLIGCLSVVLNGGYGTVDEGEWFVHTGSRGRDFSGNKRTNTVQSTGQTLERGNLWLAISHERQQPVRVVRGYKLRSKFAPASGYRYDGVYYVAEFWTELDEASMCRVFKFKFVRDTALGEAWMLPWHMPCDARVVGAAPQAGSGARAGYGGGDCTSDTDTDDSQADELRARVRRPCRARQPPSSTPRAQLQRASAAERARWPAWMCLNFARIRAGGPRAPGRPFRHFFVFDRASDERAGLARARRAARARSADVWWAEEGEAAEGRSAPSAAHTAAASDGGAPRARPGPAGGTHAGVGASGGHRRRTMRDEWGSGDGDARSGSESDGGGDDGDGGRRAAALACSPPRAAGSPAAAHRWAASGAELAASADGRAARATIDEQRTPLSAACMAARVRPSTFAEHANVASAATGKAGKSGGTTSAAGAGTEDTLPHCGVGAPCDALNDAARQHRVNTPPRAASDGAAEQHGGEALRGAPAAASAAKAPPAVPCAPLTLELRAHVRRVEVRLAETAARSADVSSNLVCHVCQEMDDDEEDGEEGEAGPLACSRCQRVFCRECLCAAFGGGPLAAESVRALATAHGPPSSWACLVCTRECACVDLAFGARAAVHHLPPERRTYALHEAAGWYERAASSPPSPRAHAHEQACTHAADGALGSRAAIVPRSLAGLRWPEPTLPGPWPRARRARHALSRKPALRQLRLHECVTRIASTAAGHRSLPARAGAGSGAADLAHARDAPQAWRDKAAAVAAALAAAGGGGLAGVEGAVPTAGTAAARALWGLRLHNAPPANASSRRTRWKRAEGLAPRRTAIDEATLPRHEAELGALDACAAVERGADNAPADVQPPAPHGELRCPFPREMAALPVLPLSSSVALLPPYQRPFEPPPLSNDGASTESIVHVGDISVETSVAGVTAALPALFSLLGERLAASCAQHASAAQRGGHEDDVHSICALLLHALRDRLPHARAHARARFEARLRVHLGELLDAQPTIDSLARAASAECRARRQAHAPARPFARAPTLAQQPACARAPGGADEAEACAQSSALRLQLLVRWHAARWLCELARSWPHALAEARCAGDGCVRAALTAALRAELDERQALRHARGAESVAAADTIAPPSATGSTSVRVDEDETKAAGGAFARALGGDERGGDDGGGDGRGASCGALFGSLGDGRALALAERLAGELLVLHAHQPGWCRPLGGERAQGAAGEPLGSPARAAEARALGEGSTSSNGSRVLNVWHAVRLLAEADSAASAAEAAGTDGDTVCASGVEGVEGPFWRAFNAAASFPDGAPFGLFRAARRACAMGGRAELAECAAADWAEALWEAAFLIAPLACLDDRGGPTTAARARHCNAPLVKLLLDASQPAHAPTGELQLSARVRALPIELCVCHVRGGGGAAALPAARAHAYAALLLERAASLGRVWAPWHELPLEMWRHAQRQPPCEPGECTHGASFARALGALPLAVLARVLLNRDADGACRADGLSTRARALCTSTLRAAAEAEQFGLGAAAGGRAVELRVACIAHVAHALLNLRAELRFGALSRLLVLAGSRWQPATQPCASTRVPTADLGAASRQRGCVAELSFSVTLIALASACFPAESAQHGKALALGLARLSERAEGAPPATVGVLLDGWHALCVCALAHGGPLVEPLARLHALLCGCVDRLLAQPRPAEGTAVCADAPCSAEAEWRDLLLRGIEQLHSLLPPERALGASAAGSSAGARPIDAQGHVLPIGLYEALPKLCARAAAGELALLPLCTAAARLLNAALDGAQRAPPPARAPAPAGADVRDSVEQAHTGAPIVRDAPAAGAEPASVTMADDDAFDALIAAMDVDVFDSHTSPVAPCRAAPASVAATTGVAGRAVGESAACAGAEEPCAYTRGLLDVVRAIDGPDARWLRDALLVRWRATTGAAPRAASAATPAGGATRALLASNAADELTFLLVGCLARIAALATAHGRTGWDVYRTWFLRSRLFSASSAHVAGSASASAAPAPAPRDMAYRSVPVVFFATAFEWSPCAAATVLEQAGARAELVGVWLGGACAHPPLRGVAALCDALRAAQSTRRLFEGVPRLESESAAACAPVVISVVRAMRCEWEAARHLAAFGGSSADSAECLEAEHGSAICAMPALLSLALAAGADAGRQHLEVCGQVLFHLPHAARRSCLSALHGKMFDHAVLRSAEFGDCALKQLPLALWGLAQLELSSTDVRRRAHEILRLAFEQLARSKDNSLCRKPVLKAVVHALQEPFPGLRERVRELRLVCIHSSLLPAVAASLRTCAELAASRAIGHVRPLRLQRAAETASMAATEASCWAQLLKHVIKTTPPRADSADEADRGARAGWALLGGKLVAALASCAHAPLAIDARLQLHLALLAHIGGLRAEGPVNALAAARVRIGARAPLVPVPPGAPEAEPASGALCVVLGAHSLGDLCWALASVRLVGVNAQGLREMWRVEPVSALPAHSEVSECARALEQACGGTWPAPAYSSLPASEMDEQAAKTLVTVTCSNLFALRALDERHPSARARRVLSHALKALRIAVELHHATLERATPLHEHFMRHSEPLRKYFGATTSA</sequence>
<dbReference type="Proteomes" id="UP000751190">
    <property type="component" value="Unassembled WGS sequence"/>
</dbReference>
<evidence type="ECO:0000259" key="4">
    <source>
        <dbReference type="PROSITE" id="PS51015"/>
    </source>
</evidence>
<dbReference type="GO" id="GO:0061630">
    <property type="term" value="F:ubiquitin protein ligase activity"/>
    <property type="evidence" value="ECO:0007669"/>
    <property type="project" value="TreeGrafter"/>
</dbReference>
<comment type="subcellular location">
    <subcellularLocation>
        <location evidence="2">Nucleus</location>
    </subcellularLocation>
</comment>
<feature type="region of interest" description="Disordered" evidence="3">
    <location>
        <begin position="100"/>
        <end position="156"/>
    </location>
</feature>
<dbReference type="SMART" id="SM00466">
    <property type="entry name" value="SRA"/>
    <property type="match status" value="1"/>
</dbReference>
<feature type="compositionally biased region" description="Low complexity" evidence="3">
    <location>
        <begin position="100"/>
        <end position="117"/>
    </location>
</feature>
<feature type="compositionally biased region" description="Basic and acidic residues" evidence="3">
    <location>
        <begin position="736"/>
        <end position="751"/>
    </location>
</feature>
<dbReference type="PROSITE" id="PS51015">
    <property type="entry name" value="YDG"/>
    <property type="match status" value="1"/>
</dbReference>
<evidence type="ECO:0000256" key="2">
    <source>
        <dbReference type="PROSITE-ProRule" id="PRU00358"/>
    </source>
</evidence>
<feature type="region of interest" description="Disordered" evidence="3">
    <location>
        <begin position="1533"/>
        <end position="1558"/>
    </location>
</feature>
<feature type="region of interest" description="Disordered" evidence="3">
    <location>
        <begin position="2201"/>
        <end position="2224"/>
    </location>
</feature>
<feature type="compositionally biased region" description="Acidic residues" evidence="3">
    <location>
        <begin position="584"/>
        <end position="593"/>
    </location>
</feature>
<reference evidence="5" key="1">
    <citation type="submission" date="2021-05" db="EMBL/GenBank/DDBJ databases">
        <title>The genome of the haptophyte Pavlova lutheri (Diacronema luteri, Pavlovales) - a model for lipid biosynthesis in eukaryotic algae.</title>
        <authorList>
            <person name="Hulatt C.J."/>
            <person name="Posewitz M.C."/>
        </authorList>
    </citation>
    <scope>NUCLEOTIDE SEQUENCE</scope>
    <source>
        <strain evidence="5">NIVA-4/92</strain>
    </source>
</reference>
<dbReference type="GO" id="GO:0005634">
    <property type="term" value="C:nucleus"/>
    <property type="evidence" value="ECO:0007669"/>
    <property type="project" value="UniProtKB-SubCell"/>
</dbReference>
<feature type="compositionally biased region" description="Low complexity" evidence="3">
    <location>
        <begin position="265"/>
        <end position="274"/>
    </location>
</feature>
<dbReference type="InterPro" id="IPR045134">
    <property type="entry name" value="UHRF1/2-like"/>
</dbReference>
<comment type="caution">
    <text evidence="5">The sequence shown here is derived from an EMBL/GenBank/DDBJ whole genome shotgun (WGS) entry which is preliminary data.</text>
</comment>
<dbReference type="SUPFAM" id="SSF88697">
    <property type="entry name" value="PUA domain-like"/>
    <property type="match status" value="1"/>
</dbReference>
<dbReference type="Gene3D" id="2.30.280.10">
    <property type="entry name" value="SRA-YDG"/>
    <property type="match status" value="1"/>
</dbReference>
<feature type="region of interest" description="Disordered" evidence="3">
    <location>
        <begin position="248"/>
        <end position="372"/>
    </location>
</feature>
<organism evidence="5 6">
    <name type="scientific">Diacronema lutheri</name>
    <name type="common">Unicellular marine alga</name>
    <name type="synonym">Monochrysis lutheri</name>
    <dbReference type="NCBI Taxonomy" id="2081491"/>
    <lineage>
        <taxon>Eukaryota</taxon>
        <taxon>Haptista</taxon>
        <taxon>Haptophyta</taxon>
        <taxon>Pavlovophyceae</taxon>
        <taxon>Pavlovales</taxon>
        <taxon>Pavlovaceae</taxon>
        <taxon>Diacronema</taxon>
    </lineage>
</organism>
<dbReference type="GO" id="GO:0044027">
    <property type="term" value="P:negative regulation of gene expression via chromosomal CpG island methylation"/>
    <property type="evidence" value="ECO:0007669"/>
    <property type="project" value="TreeGrafter"/>
</dbReference>
<feature type="region of interest" description="Disordered" evidence="3">
    <location>
        <begin position="66"/>
        <end position="88"/>
    </location>
</feature>
<protein>
    <recommendedName>
        <fullName evidence="4">YDG domain-containing protein</fullName>
    </recommendedName>
</protein>
<dbReference type="EMBL" id="JAGTXO010000001">
    <property type="protein sequence ID" value="KAG8470859.1"/>
    <property type="molecule type" value="Genomic_DNA"/>
</dbReference>
<dbReference type="PANTHER" id="PTHR14140">
    <property type="entry name" value="E3 UBIQUITIN-PROTEIN LIGASE UHRF-RELATED"/>
    <property type="match status" value="1"/>
</dbReference>
<keyword evidence="6" id="KW-1185">Reference proteome</keyword>
<feature type="region of interest" description="Disordered" evidence="3">
    <location>
        <begin position="569"/>
        <end position="622"/>
    </location>
</feature>
<feature type="compositionally biased region" description="Low complexity" evidence="3">
    <location>
        <begin position="693"/>
        <end position="716"/>
    </location>
</feature>
<evidence type="ECO:0000313" key="6">
    <source>
        <dbReference type="Proteomes" id="UP000751190"/>
    </source>
</evidence>
<feature type="region of interest" description="Disordered" evidence="3">
    <location>
        <begin position="689"/>
        <end position="767"/>
    </location>
</feature>
<feature type="compositionally biased region" description="Basic and acidic residues" evidence="3">
    <location>
        <begin position="275"/>
        <end position="285"/>
    </location>
</feature>